<dbReference type="CDD" id="cd21176">
    <property type="entry name" value="LPMO_auxiliary-like"/>
    <property type="match status" value="1"/>
</dbReference>
<proteinExistence type="predicted"/>
<keyword evidence="3" id="KW-0336">GPI-anchor</keyword>
<evidence type="ECO:0000256" key="9">
    <source>
        <dbReference type="SAM" id="Phobius"/>
    </source>
</evidence>
<protein>
    <submittedName>
        <fullName evidence="12">Cytokine inducing-glycoprotein</fullName>
    </submittedName>
</protein>
<dbReference type="Proteomes" id="UP000237481">
    <property type="component" value="Unassembled WGS sequence"/>
</dbReference>
<evidence type="ECO:0000256" key="7">
    <source>
        <dbReference type="ARBA" id="ARBA00023288"/>
    </source>
</evidence>
<dbReference type="GO" id="GO:0005886">
    <property type="term" value="C:plasma membrane"/>
    <property type="evidence" value="ECO:0007669"/>
    <property type="project" value="UniProtKB-SubCell"/>
</dbReference>
<keyword evidence="5 9" id="KW-0472">Membrane</keyword>
<feature type="region of interest" description="Disordered" evidence="8">
    <location>
        <begin position="196"/>
        <end position="234"/>
    </location>
</feature>
<organism evidence="12 13">
    <name type="scientific">Tolypocladium paradoxum</name>
    <dbReference type="NCBI Taxonomy" id="94208"/>
    <lineage>
        <taxon>Eukaryota</taxon>
        <taxon>Fungi</taxon>
        <taxon>Dikarya</taxon>
        <taxon>Ascomycota</taxon>
        <taxon>Pezizomycotina</taxon>
        <taxon>Sordariomycetes</taxon>
        <taxon>Hypocreomycetidae</taxon>
        <taxon>Hypocreales</taxon>
        <taxon>Ophiocordycipitaceae</taxon>
        <taxon>Tolypocladium</taxon>
    </lineage>
</organism>
<dbReference type="InterPro" id="IPR046936">
    <property type="entry name" value="BIM1-like"/>
</dbReference>
<dbReference type="Pfam" id="PF20238">
    <property type="entry name" value="BIM1-like_dom"/>
    <property type="match status" value="1"/>
</dbReference>
<dbReference type="OrthoDB" id="2587363at2759"/>
<keyword evidence="9" id="KW-1133">Transmembrane helix</keyword>
<dbReference type="CDD" id="cd12087">
    <property type="entry name" value="TM_EGFR-like"/>
    <property type="match status" value="1"/>
</dbReference>
<evidence type="ECO:0000259" key="11">
    <source>
        <dbReference type="Pfam" id="PF20238"/>
    </source>
</evidence>
<keyword evidence="13" id="KW-1185">Reference proteome</keyword>
<name>A0A2S4L5Y9_9HYPO</name>
<comment type="caution">
    <text evidence="12">The sequence shown here is derived from an EMBL/GenBank/DDBJ whole genome shotgun (WGS) entry which is preliminary data.</text>
</comment>
<accession>A0A2S4L5Y9</accession>
<dbReference type="AlphaFoldDB" id="A0A2S4L5Y9"/>
<feature type="signal peptide" evidence="10">
    <location>
        <begin position="1"/>
        <end position="20"/>
    </location>
</feature>
<evidence type="ECO:0000256" key="5">
    <source>
        <dbReference type="ARBA" id="ARBA00023136"/>
    </source>
</evidence>
<keyword evidence="6" id="KW-0325">Glycoprotein</keyword>
<evidence type="ECO:0000256" key="2">
    <source>
        <dbReference type="ARBA" id="ARBA00022475"/>
    </source>
</evidence>
<gene>
    <name evidence="12" type="ORF">TPAR_01927</name>
</gene>
<keyword evidence="9" id="KW-0812">Transmembrane</keyword>
<evidence type="ECO:0000256" key="1">
    <source>
        <dbReference type="ARBA" id="ARBA00004609"/>
    </source>
</evidence>
<keyword evidence="2" id="KW-1003">Cell membrane</keyword>
<evidence type="ECO:0000313" key="12">
    <source>
        <dbReference type="EMBL" id="POR37864.1"/>
    </source>
</evidence>
<feature type="transmembrane region" description="Helical" evidence="9">
    <location>
        <begin position="237"/>
        <end position="263"/>
    </location>
</feature>
<keyword evidence="4 10" id="KW-0732">Signal</keyword>
<dbReference type="PANTHER" id="PTHR34992:SF5">
    <property type="entry name" value="ANCHORED PROTEIN, PUTATIVE (AFU_ORTHOLOGUE AFUA_6G02800)-RELATED"/>
    <property type="match status" value="1"/>
</dbReference>
<dbReference type="STRING" id="94208.A0A2S4L5Y9"/>
<evidence type="ECO:0000256" key="6">
    <source>
        <dbReference type="ARBA" id="ARBA00023180"/>
    </source>
</evidence>
<evidence type="ECO:0000256" key="10">
    <source>
        <dbReference type="SAM" id="SignalP"/>
    </source>
</evidence>
<dbReference type="EMBL" id="PKSG01000195">
    <property type="protein sequence ID" value="POR37864.1"/>
    <property type="molecule type" value="Genomic_DNA"/>
</dbReference>
<evidence type="ECO:0000313" key="13">
    <source>
        <dbReference type="Proteomes" id="UP000237481"/>
    </source>
</evidence>
<feature type="region of interest" description="Disordered" evidence="8">
    <location>
        <begin position="278"/>
        <end position="298"/>
    </location>
</feature>
<dbReference type="InterPro" id="IPR046530">
    <property type="entry name" value="BIM1-like_dom"/>
</dbReference>
<reference evidence="12 13" key="1">
    <citation type="submission" date="2018-01" db="EMBL/GenBank/DDBJ databases">
        <title>Harnessing the power of phylogenomics to disentangle the directionality and signatures of interkingdom host jumping in the parasitic fungal genus Tolypocladium.</title>
        <authorList>
            <person name="Quandt C.A."/>
            <person name="Patterson W."/>
            <person name="Spatafora J.W."/>
        </authorList>
    </citation>
    <scope>NUCLEOTIDE SEQUENCE [LARGE SCALE GENOMIC DNA]</scope>
    <source>
        <strain evidence="12 13">NRBC 100945</strain>
    </source>
</reference>
<dbReference type="GO" id="GO:0098552">
    <property type="term" value="C:side of membrane"/>
    <property type="evidence" value="ECO:0007669"/>
    <property type="project" value="UniProtKB-KW"/>
</dbReference>
<feature type="chain" id="PRO_5015565197" evidence="10">
    <location>
        <begin position="21"/>
        <end position="298"/>
    </location>
</feature>
<evidence type="ECO:0000256" key="4">
    <source>
        <dbReference type="ARBA" id="ARBA00022729"/>
    </source>
</evidence>
<sequence>MRSVRTALAIGLAMASAAAAQHEHKVAKSPENPSTASVTDNYMGPAAFMWPADRVWSGDMDNQAPCGSRASPGNRTNFPLTGGAVALVAQDDYYKSKISISYSNDPTTNTDFSTLLETVDISDLNPGHTCAKVPDAPPRVAAGSNATLQIIYKADWDAPHNQTFYACADITYVTAADFKIRIPCFNATELGDDDKKTAANGSGSKQPPSGDSSGSGSGASDSGSSSNSGSGSGSSKLGAGAMAGAIIGSLAGASMLAAGFLLYRRRQQKKRSLRLACMEENARREQYPMDKVSPQRSI</sequence>
<feature type="compositionally biased region" description="Low complexity" evidence="8">
    <location>
        <begin position="201"/>
        <end position="234"/>
    </location>
</feature>
<dbReference type="PANTHER" id="PTHR34992">
    <property type="entry name" value="HYPHAL ANASTAMOSIS-7 PROTEIN"/>
    <property type="match status" value="1"/>
</dbReference>
<keyword evidence="7" id="KW-0449">Lipoprotein</keyword>
<evidence type="ECO:0000256" key="8">
    <source>
        <dbReference type="SAM" id="MobiDB-lite"/>
    </source>
</evidence>
<feature type="domain" description="Copper acquisition factor BIM1-like" evidence="11">
    <location>
        <begin position="43"/>
        <end position="189"/>
    </location>
</feature>
<evidence type="ECO:0000256" key="3">
    <source>
        <dbReference type="ARBA" id="ARBA00022622"/>
    </source>
</evidence>
<comment type="subcellular location">
    <subcellularLocation>
        <location evidence="1">Cell membrane</location>
        <topology evidence="1">Lipid-anchor</topology>
        <topology evidence="1">GPI-anchor</topology>
    </subcellularLocation>
</comment>